<sequence length="314" mass="33091">MIDVARLRRLLLLALLGCASPAFAYPDRNLDIIVPFSAGGGNDVFIRALQPALERELGTHLVVRNLAGGGGAVGLTHVARLPADGYTLAVVSDGLLTQVAMGNVDFVPGDFDFVAKILEEPYLLAVSRDSPYPDLAAMIEDAQGGKRIKIGVSGVGSSAYLTAGAIGDALGIDPILIPFDGGTETVSAVMGGHIDAVVLGGAELRSALSSQRVRALATSYPERSTSLPEVPTFIEQGIDYQTSVFRGLAAPKGLEDSHRARLVEALQRATEDAGFHTTIGHLGTDLSPLYGEELDEFVLALAERMNQQAEQLTQ</sequence>
<dbReference type="KEGG" id="haa:A5892_03155"/>
<dbReference type="Gene3D" id="3.40.190.10">
    <property type="entry name" value="Periplasmic binding protein-like II"/>
    <property type="match status" value="1"/>
</dbReference>
<organism evidence="3 4">
    <name type="scientific">Halotalea alkalilenta</name>
    <dbReference type="NCBI Taxonomy" id="376489"/>
    <lineage>
        <taxon>Bacteria</taxon>
        <taxon>Pseudomonadati</taxon>
        <taxon>Pseudomonadota</taxon>
        <taxon>Gammaproteobacteria</taxon>
        <taxon>Oceanospirillales</taxon>
        <taxon>Halomonadaceae</taxon>
        <taxon>Halotalea</taxon>
    </lineage>
</organism>
<dbReference type="AlphaFoldDB" id="A0A172YBH1"/>
<dbReference type="EMBL" id="CP015243">
    <property type="protein sequence ID" value="ANF56590.1"/>
    <property type="molecule type" value="Genomic_DNA"/>
</dbReference>
<dbReference type="RefSeq" id="WP_064121568.1">
    <property type="nucleotide sequence ID" value="NZ_CP015243.1"/>
</dbReference>
<evidence type="ECO:0000313" key="3">
    <source>
        <dbReference type="EMBL" id="ANF56590.1"/>
    </source>
</evidence>
<reference evidence="3 4" key="1">
    <citation type="submission" date="2016-04" db="EMBL/GenBank/DDBJ databases">
        <title>Complete Genome Sequence of Halotalea alkalilenta IHB B 13600.</title>
        <authorList>
            <person name="Swarnkar M.K."/>
            <person name="Sharma A."/>
            <person name="Kaushal K."/>
            <person name="Soni R."/>
            <person name="Rana S."/>
            <person name="Singh A.K."/>
            <person name="Gulati A."/>
        </authorList>
    </citation>
    <scope>NUCLEOTIDE SEQUENCE [LARGE SCALE GENOMIC DNA]</scope>
    <source>
        <strain evidence="3 4">IHB B 13600</strain>
    </source>
</reference>
<accession>A0A172YBH1</accession>
<dbReference type="CDD" id="cd07012">
    <property type="entry name" value="PBP2_Bug_TTT"/>
    <property type="match status" value="1"/>
</dbReference>
<gene>
    <name evidence="3" type="ORF">A5892_03155</name>
</gene>
<evidence type="ECO:0000313" key="4">
    <source>
        <dbReference type="Proteomes" id="UP000077875"/>
    </source>
</evidence>
<dbReference type="STRING" id="376489.A5892_03155"/>
<keyword evidence="2" id="KW-0732">Signal</keyword>
<comment type="similarity">
    <text evidence="1">Belongs to the UPF0065 (bug) family.</text>
</comment>
<dbReference type="PIRSF" id="PIRSF017082">
    <property type="entry name" value="YflP"/>
    <property type="match status" value="1"/>
</dbReference>
<proteinExistence type="inferred from homology"/>
<dbReference type="SUPFAM" id="SSF53850">
    <property type="entry name" value="Periplasmic binding protein-like II"/>
    <property type="match status" value="1"/>
</dbReference>
<protein>
    <recommendedName>
        <fullName evidence="5">ABC transporter substrate-binding protein</fullName>
    </recommendedName>
</protein>
<evidence type="ECO:0000256" key="2">
    <source>
        <dbReference type="SAM" id="SignalP"/>
    </source>
</evidence>
<evidence type="ECO:0008006" key="5">
    <source>
        <dbReference type="Google" id="ProtNLM"/>
    </source>
</evidence>
<dbReference type="Pfam" id="PF03401">
    <property type="entry name" value="TctC"/>
    <property type="match status" value="1"/>
</dbReference>
<dbReference type="Gene3D" id="3.40.190.150">
    <property type="entry name" value="Bordetella uptake gene, domain 1"/>
    <property type="match status" value="1"/>
</dbReference>
<keyword evidence="4" id="KW-1185">Reference proteome</keyword>
<dbReference type="Proteomes" id="UP000077875">
    <property type="component" value="Chromosome"/>
</dbReference>
<evidence type="ECO:0000256" key="1">
    <source>
        <dbReference type="ARBA" id="ARBA00006987"/>
    </source>
</evidence>
<dbReference type="InterPro" id="IPR042100">
    <property type="entry name" value="Bug_dom1"/>
</dbReference>
<name>A0A172YBH1_9GAMM</name>
<feature type="signal peptide" evidence="2">
    <location>
        <begin position="1"/>
        <end position="24"/>
    </location>
</feature>
<dbReference type="PANTHER" id="PTHR42928:SF5">
    <property type="entry name" value="BLR1237 PROTEIN"/>
    <property type="match status" value="1"/>
</dbReference>
<dbReference type="InterPro" id="IPR005064">
    <property type="entry name" value="BUG"/>
</dbReference>
<feature type="chain" id="PRO_5008004555" description="ABC transporter substrate-binding protein" evidence="2">
    <location>
        <begin position="25"/>
        <end position="314"/>
    </location>
</feature>
<dbReference type="PANTHER" id="PTHR42928">
    <property type="entry name" value="TRICARBOXYLATE-BINDING PROTEIN"/>
    <property type="match status" value="1"/>
</dbReference>